<organism evidence="1 2">
    <name type="scientific">Pichia californica</name>
    <dbReference type="NCBI Taxonomy" id="460514"/>
    <lineage>
        <taxon>Eukaryota</taxon>
        <taxon>Fungi</taxon>
        <taxon>Dikarya</taxon>
        <taxon>Ascomycota</taxon>
        <taxon>Saccharomycotina</taxon>
        <taxon>Pichiomycetes</taxon>
        <taxon>Pichiales</taxon>
        <taxon>Pichiaceae</taxon>
        <taxon>Pichia</taxon>
    </lineage>
</organism>
<dbReference type="InterPro" id="IPR029063">
    <property type="entry name" value="SAM-dependent_MTases_sf"/>
</dbReference>
<keyword evidence="2" id="KW-1185">Reference proteome</keyword>
<sequence length="154" mass="18046">MMNNKIQLNNNEFKYYKDIENEVENIINDIPKGYFIGLNNEQINIICSVLYYLINKKIGNKIFIDIGSGKGYIDRIISSIYKIPIICIDEIKERLNSTIKLQKLLNDDKIKFLDDTINGKLNKNLMLIKTIQYKIKNDKDFKIILNKGFEFAND</sequence>
<reference evidence="1" key="1">
    <citation type="submission" date="2020-11" db="EMBL/GenBank/DDBJ databases">
        <title>Kefir isolates.</title>
        <authorList>
            <person name="Marcisauskas S."/>
            <person name="Kim Y."/>
            <person name="Blasche S."/>
        </authorList>
    </citation>
    <scope>NUCLEOTIDE SEQUENCE</scope>
    <source>
        <strain evidence="1">Olga-1</strain>
    </source>
</reference>
<accession>A0A9P6WFG0</accession>
<dbReference type="Proteomes" id="UP000697127">
    <property type="component" value="Unassembled WGS sequence"/>
</dbReference>
<evidence type="ECO:0000313" key="2">
    <source>
        <dbReference type="Proteomes" id="UP000697127"/>
    </source>
</evidence>
<dbReference type="AlphaFoldDB" id="A0A9P6WFG0"/>
<gene>
    <name evidence="1" type="ORF">C6P40_005229</name>
</gene>
<protein>
    <submittedName>
        <fullName evidence="1">Uncharacterized protein</fullName>
    </submittedName>
</protein>
<dbReference type="EMBL" id="PUHW01000874">
    <property type="protein sequence ID" value="KAG0683107.1"/>
    <property type="molecule type" value="Genomic_DNA"/>
</dbReference>
<feature type="non-terminal residue" evidence="1">
    <location>
        <position position="154"/>
    </location>
</feature>
<name>A0A9P6WFG0_9ASCO</name>
<comment type="caution">
    <text evidence="1">The sequence shown here is derived from an EMBL/GenBank/DDBJ whole genome shotgun (WGS) entry which is preliminary data.</text>
</comment>
<evidence type="ECO:0000313" key="1">
    <source>
        <dbReference type="EMBL" id="KAG0683107.1"/>
    </source>
</evidence>
<proteinExistence type="predicted"/>
<dbReference type="SUPFAM" id="SSF53335">
    <property type="entry name" value="S-adenosyl-L-methionine-dependent methyltransferases"/>
    <property type="match status" value="1"/>
</dbReference>